<reference evidence="9" key="1">
    <citation type="submission" date="2015-06" db="EMBL/GenBank/DDBJ databases">
        <title>Expansion of signal transduction pathways in fungi by whole-genome duplication.</title>
        <authorList>
            <consortium name="DOE Joint Genome Institute"/>
            <person name="Corrochano L.M."/>
            <person name="Kuo A."/>
            <person name="Marcet-Houben M."/>
            <person name="Polaino S."/>
            <person name="Salamov A."/>
            <person name="Villalobos J.M."/>
            <person name="Alvarez M.I."/>
            <person name="Avalos J."/>
            <person name="Benito E.P."/>
            <person name="Benoit I."/>
            <person name="Burger G."/>
            <person name="Camino L.P."/>
            <person name="Canovas D."/>
            <person name="Cerda-Olmedo E."/>
            <person name="Cheng J.-F."/>
            <person name="Dominguez A."/>
            <person name="Elias M."/>
            <person name="Eslava A.P."/>
            <person name="Glaser F."/>
            <person name="Grimwood J."/>
            <person name="Gutierrez G."/>
            <person name="Heitman J."/>
            <person name="Henrissat B."/>
            <person name="Iturriaga E.A."/>
            <person name="Lang B.F."/>
            <person name="Lavin J.L."/>
            <person name="Lee S."/>
            <person name="Li W."/>
            <person name="Lindquist E."/>
            <person name="Lopez-Garcia S."/>
            <person name="Luque E.M."/>
            <person name="Marcos A.T."/>
            <person name="Martin J."/>
            <person name="McCluskey K."/>
            <person name="Medina H.R."/>
            <person name="Miralles-Duran A."/>
            <person name="Miyazaki A."/>
            <person name="Munoz-Torres E."/>
            <person name="Oguiza J.A."/>
            <person name="Ohm R."/>
            <person name="Olmedo M."/>
            <person name="Orejas M."/>
            <person name="Ortiz-Castellanos L."/>
            <person name="Pisabarro A.G."/>
            <person name="Rodriguez-Romero J."/>
            <person name="Ruiz-Herrera J."/>
            <person name="Ruiz-Vazquez R."/>
            <person name="Sanz C."/>
            <person name="Schackwitz W."/>
            <person name="Schmutz J."/>
            <person name="Shahriari M."/>
            <person name="Shelest E."/>
            <person name="Silva-Franco F."/>
            <person name="Soanes D."/>
            <person name="Syed K."/>
            <person name="Tagua V.G."/>
            <person name="Talbot N.J."/>
            <person name="Thon M."/>
            <person name="De vries R.P."/>
            <person name="Wiebenga A."/>
            <person name="Yadav J.S."/>
            <person name="Braun E.L."/>
            <person name="Baker S."/>
            <person name="Garre V."/>
            <person name="Horwitz B."/>
            <person name="Torres-Martinez S."/>
            <person name="Idnurm A."/>
            <person name="Herrera-Estrella A."/>
            <person name="Gabaldon T."/>
            <person name="Grigoriev I.V."/>
        </authorList>
    </citation>
    <scope>NUCLEOTIDE SEQUENCE [LARGE SCALE GENOMIC DNA]</scope>
    <source>
        <strain evidence="9">NRRL 1555(-)</strain>
    </source>
</reference>
<evidence type="ECO:0000256" key="4">
    <source>
        <dbReference type="ARBA" id="ARBA00023242"/>
    </source>
</evidence>
<proteinExistence type="inferred from homology"/>
<dbReference type="OrthoDB" id="342900at2759"/>
<dbReference type="InterPro" id="IPR029240">
    <property type="entry name" value="MMS19_N"/>
</dbReference>
<gene>
    <name evidence="8" type="ORF">PHYBLDRAFT_184583</name>
</gene>
<keyword evidence="3" id="KW-0677">Repeat</keyword>
<dbReference type="GO" id="GO:0016226">
    <property type="term" value="P:iron-sulfur cluster assembly"/>
    <property type="evidence" value="ECO:0007669"/>
    <property type="project" value="UniProtKB-UniRule"/>
</dbReference>
<keyword evidence="4 5" id="KW-0539">Nucleus</keyword>
<evidence type="ECO:0000313" key="9">
    <source>
        <dbReference type="Proteomes" id="UP000077315"/>
    </source>
</evidence>
<dbReference type="FunCoup" id="A0A162QA38">
    <property type="interactions" value="545"/>
</dbReference>
<keyword evidence="5" id="KW-0227">DNA damage</keyword>
<dbReference type="GO" id="GO:0051604">
    <property type="term" value="P:protein maturation"/>
    <property type="evidence" value="ECO:0007669"/>
    <property type="project" value="UniProtKB-UniRule"/>
</dbReference>
<evidence type="ECO:0000256" key="1">
    <source>
        <dbReference type="ARBA" id="ARBA00004123"/>
    </source>
</evidence>
<dbReference type="InterPro" id="IPR011989">
    <property type="entry name" value="ARM-like"/>
</dbReference>
<evidence type="ECO:0000313" key="8">
    <source>
        <dbReference type="EMBL" id="OAD81336.1"/>
    </source>
</evidence>
<dbReference type="GO" id="GO:0097361">
    <property type="term" value="C:cytosolic [4Fe-4S] assembly targeting complex"/>
    <property type="evidence" value="ECO:0007669"/>
    <property type="project" value="UniProtKB-UniRule"/>
</dbReference>
<dbReference type="GO" id="GO:0005634">
    <property type="term" value="C:nucleus"/>
    <property type="evidence" value="ECO:0007669"/>
    <property type="project" value="UniProtKB-SubCell"/>
</dbReference>
<organism evidence="8 9">
    <name type="scientific">Phycomyces blakesleeanus (strain ATCC 8743b / DSM 1359 / FGSC 10004 / NBRC 33097 / NRRL 1555)</name>
    <dbReference type="NCBI Taxonomy" id="763407"/>
    <lineage>
        <taxon>Eukaryota</taxon>
        <taxon>Fungi</taxon>
        <taxon>Fungi incertae sedis</taxon>
        <taxon>Mucoromycota</taxon>
        <taxon>Mucoromycotina</taxon>
        <taxon>Mucoromycetes</taxon>
        <taxon>Mucorales</taxon>
        <taxon>Phycomycetaceae</taxon>
        <taxon>Phycomyces</taxon>
    </lineage>
</organism>
<dbReference type="InterPro" id="IPR024687">
    <property type="entry name" value="MMS19_C"/>
</dbReference>
<dbReference type="Proteomes" id="UP000077315">
    <property type="component" value="Unassembled WGS sequence"/>
</dbReference>
<dbReference type="GeneID" id="28999861"/>
<dbReference type="Pfam" id="PF14500">
    <property type="entry name" value="MMS19_N"/>
    <property type="match status" value="1"/>
</dbReference>
<dbReference type="PANTHER" id="PTHR12891">
    <property type="entry name" value="DNA REPAIR/TRANSCRIPTION PROTEIN MET18/MMS19"/>
    <property type="match status" value="1"/>
</dbReference>
<name>A0A162QA38_PHYB8</name>
<comment type="function">
    <text evidence="5">Key component of the cytosolic iron-sulfur protein assembly (CIA) complex, a multiprotein complex that mediates the incorporation of iron-sulfur cluster into apoproteins specifically involved in DNA metabolism and genomic integrity. In the CIA complex, MMS19 acts as an adapter between early-acting CIA components and a subset of cellular target iron-sulfur proteins.</text>
</comment>
<dbReference type="RefSeq" id="XP_018299376.1">
    <property type="nucleotide sequence ID" value="XM_018438955.1"/>
</dbReference>
<accession>A0A162QA38</accession>
<feature type="domain" description="MMS19 C-terminal" evidence="6">
    <location>
        <begin position="548"/>
        <end position="959"/>
    </location>
</feature>
<dbReference type="Pfam" id="PF12460">
    <property type="entry name" value="MMS19_C"/>
    <property type="match status" value="1"/>
</dbReference>
<keyword evidence="9" id="KW-1185">Reference proteome</keyword>
<evidence type="ECO:0000256" key="3">
    <source>
        <dbReference type="ARBA" id="ARBA00022737"/>
    </source>
</evidence>
<dbReference type="InParanoid" id="A0A162QA38"/>
<dbReference type="PANTHER" id="PTHR12891:SF0">
    <property type="entry name" value="MMS19 NUCLEOTIDE EXCISION REPAIR PROTEIN HOMOLOG"/>
    <property type="match status" value="1"/>
</dbReference>
<dbReference type="Gene3D" id="1.25.10.10">
    <property type="entry name" value="Leucine-rich Repeat Variant"/>
    <property type="match status" value="2"/>
</dbReference>
<dbReference type="VEuPathDB" id="FungiDB:PHYBLDRAFT_184583"/>
<keyword evidence="5" id="KW-0234">DNA repair</keyword>
<dbReference type="STRING" id="763407.A0A162QA38"/>
<evidence type="ECO:0000259" key="6">
    <source>
        <dbReference type="Pfam" id="PF12460"/>
    </source>
</evidence>
<dbReference type="EMBL" id="KV440971">
    <property type="protein sequence ID" value="OAD81336.1"/>
    <property type="molecule type" value="Genomic_DNA"/>
</dbReference>
<dbReference type="InterPro" id="IPR039920">
    <property type="entry name" value="MMS19"/>
</dbReference>
<sequence length="1046" mass="116426">MNVPEQQLHDDLVKDWILSSRNEIDASFMAHVLLMTTKSSTGLSDLVKFLSNYWKDEIHRGKCVELLTQVTTHSRSSLDYETVEVLMSFSCDRLNDSTSVLRLLDLVDVLCSTPHFDGHYAVMLCQSIFRHIGQKKQPQGTRHKIFSLLNKLLQTYTSDLQRARVNFIGSFVAFMDGEKDPRNLVIAFEIVRFIIEKFDISQHVEDLFDVLFCYFPISFNAPINDPFSITTEDLKDSLRRCLAATPYFANYATPLLAEKLLNTTGSAKKDAMETIGLCAPAYGAHALLPHAKDIFDALVNEVYHATETSMEATALKTIHNVVATLGTGVSIANIRDPVEKTIDALLSQCVEKLNEPELKYAKAAALILRSAASASDPACTSVVHTTFPILHNMFKDANSLSRQLAVLDIFIEILFASKSLYGSIEDIGFDRDFQTPLLSYKKPLLDIFITSLNIRSDEGRVCRMSALKGIRQMVVMKQFLSAEEMEKLVLHLTQLIPDTDGELRALVLSSLSVLAKLSLPALSKYTFPLLWRLLPGHQKPDNSNYHSTLEAVEYLTINPTIFNTIVASSLLDKFDKSCRLSDQSRDYVSALAKTMLNLFQTMAPKDPKTMQLGQRIFFPHIMSECIKSTLHYPGSWLLDTQLVDILSLFVAGVVKNSNSSHQTALTAIAFRLFVNGDLTAVNLQSTSDPTLRLFPLSTVVLPIPSYSEFIQGLVQAALNTPCSAKSLALTKSFASIVNKWGNESVMSCVDNIIPTYLIPALESSDIKVKKAGLLLLTWLAKALVIQGHALGFQILDIIANQCQLPDVGREAANHFSTILQDDELMLNKKSYANVSILYRQRVFNYLAPKLIETANISSADSKINYFTALSCLLVNVPDSVVASESSKLITSINASLLLSDSNLSLSMIKVTRVIIATSPEKIEHATSPTIDGLLHSADPAHNLSLPVRIESIQCLKDIPDKFKPTTLSPHAPIVVKRLCRSLDDKKRLVRKYAVDCRERCSLLRYLLGAFSQPLCIKRYINNRMTSLLFYDCITLKLEILCVGDPT</sequence>
<dbReference type="AlphaFoldDB" id="A0A162QA38"/>
<evidence type="ECO:0000256" key="5">
    <source>
        <dbReference type="RuleBase" id="RU367072"/>
    </source>
</evidence>
<evidence type="ECO:0000259" key="7">
    <source>
        <dbReference type="Pfam" id="PF14500"/>
    </source>
</evidence>
<comment type="subcellular location">
    <subcellularLocation>
        <location evidence="1 5">Nucleus</location>
    </subcellularLocation>
</comment>
<protein>
    <recommendedName>
        <fullName evidence="5">MMS19 nucleotide excision repair protein</fullName>
    </recommendedName>
</protein>
<dbReference type="InterPro" id="IPR016024">
    <property type="entry name" value="ARM-type_fold"/>
</dbReference>
<dbReference type="GO" id="GO:0006281">
    <property type="term" value="P:DNA repair"/>
    <property type="evidence" value="ECO:0007669"/>
    <property type="project" value="UniProtKB-UniRule"/>
</dbReference>
<feature type="domain" description="MMS19 N-terminal" evidence="7">
    <location>
        <begin position="55"/>
        <end position="304"/>
    </location>
</feature>
<comment type="similarity">
    <text evidence="2 5">Belongs to the MET18/MMS19 family.</text>
</comment>
<evidence type="ECO:0000256" key="2">
    <source>
        <dbReference type="ARBA" id="ARBA00009340"/>
    </source>
</evidence>
<dbReference type="SUPFAM" id="SSF48371">
    <property type="entry name" value="ARM repeat"/>
    <property type="match status" value="2"/>
</dbReference>